<dbReference type="EMBL" id="BK015888">
    <property type="protein sequence ID" value="DAD71849.1"/>
    <property type="molecule type" value="Genomic_DNA"/>
</dbReference>
<proteinExistence type="predicted"/>
<protein>
    <submittedName>
        <fullName evidence="1">Uncharacterized protein</fullName>
    </submittedName>
</protein>
<evidence type="ECO:0000313" key="1">
    <source>
        <dbReference type="EMBL" id="DAD71849.1"/>
    </source>
</evidence>
<accession>A0A8S5LPB3</accession>
<sequence length="44" mass="5366">MARRSGKVWSATSGWVQKKETETRNYADYEDAWYAFLIWTGRWY</sequence>
<reference evidence="1" key="1">
    <citation type="journal article" date="2021" name="Proc. Natl. Acad. Sci. U.S.A.">
        <title>A Catalog of Tens of Thousands of Viruses from Human Metagenomes Reveals Hidden Associations with Chronic Diseases.</title>
        <authorList>
            <person name="Tisza M.J."/>
            <person name="Buck C.B."/>
        </authorList>
    </citation>
    <scope>NUCLEOTIDE SEQUENCE</scope>
    <source>
        <strain evidence="1">CtoiW10</strain>
    </source>
</reference>
<name>A0A8S5LPB3_9CAUD</name>
<organism evidence="1">
    <name type="scientific">Siphoviridae sp. ctoiW10</name>
    <dbReference type="NCBI Taxonomy" id="2827592"/>
    <lineage>
        <taxon>Viruses</taxon>
        <taxon>Duplodnaviria</taxon>
        <taxon>Heunggongvirae</taxon>
        <taxon>Uroviricota</taxon>
        <taxon>Caudoviricetes</taxon>
    </lineage>
</organism>